<dbReference type="RefSeq" id="WP_007093018.1">
    <property type="nucleotide sequence ID" value="NZ_CP142125.1"/>
</dbReference>
<gene>
    <name evidence="2" type="ORF">KAOT1_02221</name>
</gene>
<protein>
    <submittedName>
        <fullName evidence="2">Uncharacterized protein</fullName>
    </submittedName>
</protein>
<evidence type="ECO:0000256" key="1">
    <source>
        <dbReference type="SAM" id="Phobius"/>
    </source>
</evidence>
<dbReference type="AlphaFoldDB" id="A9CUG0"/>
<keyword evidence="1" id="KW-0812">Transmembrane</keyword>
<keyword evidence="1" id="KW-1133">Transmembrane helix</keyword>
<organism evidence="2 3">
    <name type="scientific">Kordia algicida OT-1</name>
    <dbReference type="NCBI Taxonomy" id="391587"/>
    <lineage>
        <taxon>Bacteria</taxon>
        <taxon>Pseudomonadati</taxon>
        <taxon>Bacteroidota</taxon>
        <taxon>Flavobacteriia</taxon>
        <taxon>Flavobacteriales</taxon>
        <taxon>Flavobacteriaceae</taxon>
        <taxon>Kordia</taxon>
    </lineage>
</organism>
<proteinExistence type="predicted"/>
<keyword evidence="3" id="KW-1185">Reference proteome</keyword>
<comment type="caution">
    <text evidence="2">The sequence shown here is derived from an EMBL/GenBank/DDBJ whole genome shotgun (WGS) entry which is preliminary data.</text>
</comment>
<sequence>MRAKYKTYARSVLVELRVYKKENNRKNFKEAFMKLMPDVKAYISKILKIAESKRVIAKGSYQADDFINDLYLYTYVDIPMMLVFLHFWWL</sequence>
<accession>A9CUG0</accession>
<dbReference type="Proteomes" id="UP000002945">
    <property type="component" value="Unassembled WGS sequence"/>
</dbReference>
<feature type="transmembrane region" description="Helical" evidence="1">
    <location>
        <begin position="70"/>
        <end position="89"/>
    </location>
</feature>
<dbReference type="HOGENOM" id="CLU_2436966_0_0_10"/>
<keyword evidence="1" id="KW-0472">Membrane</keyword>
<evidence type="ECO:0000313" key="3">
    <source>
        <dbReference type="Proteomes" id="UP000002945"/>
    </source>
</evidence>
<name>A9CUG0_9FLAO</name>
<evidence type="ECO:0000313" key="2">
    <source>
        <dbReference type="EMBL" id="EDP94124.1"/>
    </source>
</evidence>
<dbReference type="EMBL" id="ABIB01000029">
    <property type="protein sequence ID" value="EDP94124.1"/>
    <property type="molecule type" value="Genomic_DNA"/>
</dbReference>
<dbReference type="OrthoDB" id="1226308at2"/>
<reference evidence="2 3" key="1">
    <citation type="journal article" date="2011" name="J. Bacteriol.">
        <title>Genome sequence of the algicidal bacterium Kordia algicida OT-1.</title>
        <authorList>
            <person name="Lee H.S."/>
            <person name="Kang S.G."/>
            <person name="Kwon K.K."/>
            <person name="Lee J.H."/>
            <person name="Kim S.J."/>
        </authorList>
    </citation>
    <scope>NUCLEOTIDE SEQUENCE [LARGE SCALE GENOMIC DNA]</scope>
    <source>
        <strain evidence="2 3">OT-1</strain>
    </source>
</reference>